<dbReference type="EMBL" id="CP015519">
    <property type="protein sequence ID" value="APG27298.1"/>
    <property type="molecule type" value="Genomic_DNA"/>
</dbReference>
<dbReference type="PANTHER" id="PTHR13016">
    <property type="entry name" value="AMMECR1 HOMOLOG"/>
    <property type="match status" value="1"/>
</dbReference>
<dbReference type="OrthoDB" id="9782820at2"/>
<dbReference type="Pfam" id="PF01871">
    <property type="entry name" value="AMMECR1"/>
    <property type="match status" value="1"/>
</dbReference>
<name>A0A1L3GNP2_9BACT</name>
<dbReference type="PROSITE" id="PS51112">
    <property type="entry name" value="AMMECR1"/>
    <property type="match status" value="1"/>
</dbReference>
<dbReference type="InterPro" id="IPR002733">
    <property type="entry name" value="AMMECR1_domain"/>
</dbReference>
<dbReference type="HAMAP" id="MF_00645">
    <property type="entry name" value="AMMECR1"/>
    <property type="match status" value="1"/>
</dbReference>
<dbReference type="SUPFAM" id="SSF143447">
    <property type="entry name" value="AMMECR1-like"/>
    <property type="match status" value="1"/>
</dbReference>
<dbReference type="RefSeq" id="WP_072283262.1">
    <property type="nucleotide sequence ID" value="NZ_CP015519.1"/>
</dbReference>
<evidence type="ECO:0000259" key="1">
    <source>
        <dbReference type="PROSITE" id="PS51112"/>
    </source>
</evidence>
<dbReference type="InterPro" id="IPR023473">
    <property type="entry name" value="AMMECR1"/>
</dbReference>
<dbReference type="InterPro" id="IPR027623">
    <property type="entry name" value="AmmeMemoSam_A"/>
</dbReference>
<dbReference type="KEGG" id="pef:A7E78_05245"/>
<evidence type="ECO:0000313" key="3">
    <source>
        <dbReference type="Proteomes" id="UP000182517"/>
    </source>
</evidence>
<organism evidence="2 3">
    <name type="scientific">Syntrophotalea acetylenivorans</name>
    <dbReference type="NCBI Taxonomy" id="1842532"/>
    <lineage>
        <taxon>Bacteria</taxon>
        <taxon>Pseudomonadati</taxon>
        <taxon>Thermodesulfobacteriota</taxon>
        <taxon>Desulfuromonadia</taxon>
        <taxon>Desulfuromonadales</taxon>
        <taxon>Syntrophotaleaceae</taxon>
        <taxon>Syntrophotalea</taxon>
    </lineage>
</organism>
<dbReference type="InterPro" id="IPR027485">
    <property type="entry name" value="AMMECR1_N"/>
</dbReference>
<dbReference type="NCBIfam" id="TIGR00296">
    <property type="entry name" value="TIGR00296 family protein"/>
    <property type="match status" value="1"/>
</dbReference>
<dbReference type="Proteomes" id="UP000182517">
    <property type="component" value="Chromosome"/>
</dbReference>
<sequence>MGTALTKQEQTVLLGIAREAITSHLRMGKLIEPECKEESLNQQRGCFVTLSQEGQLRGCLGTFTSDRPLCREVAIMAVAAATEDPRFYPMRIEDLDSFSVEISVLSPLLKTNEPSDIVVGLHGIYLEKDGQRGVLLPQVAVEQKWDRERFLQHTCHKAGLPKDAWQAEDCDIYLFTAQIMKETCSHR</sequence>
<dbReference type="NCBIfam" id="TIGR04335">
    <property type="entry name" value="AmmeMemoSam_A"/>
    <property type="match status" value="1"/>
</dbReference>
<gene>
    <name evidence="2" type="ORF">A7E78_05245</name>
</gene>
<dbReference type="Gene3D" id="3.30.1490.150">
    <property type="entry name" value="Hypothetical protein ph0010, domain 2"/>
    <property type="match status" value="1"/>
</dbReference>
<proteinExistence type="inferred from homology"/>
<dbReference type="Gene3D" id="3.30.700.20">
    <property type="entry name" value="Hypothetical protein ph0010, domain 1"/>
    <property type="match status" value="1"/>
</dbReference>
<dbReference type="PANTHER" id="PTHR13016:SF0">
    <property type="entry name" value="AMME SYNDROME CANDIDATE GENE 1 PROTEIN"/>
    <property type="match status" value="1"/>
</dbReference>
<evidence type="ECO:0000313" key="2">
    <source>
        <dbReference type="EMBL" id="APG27298.1"/>
    </source>
</evidence>
<dbReference type="STRING" id="1842532.A7E78_05245"/>
<accession>A0A1L3GNP2</accession>
<dbReference type="InterPro" id="IPR036071">
    <property type="entry name" value="AMMECR1_dom_sf"/>
</dbReference>
<keyword evidence="3" id="KW-1185">Reference proteome</keyword>
<feature type="domain" description="AMMECR1" evidence="1">
    <location>
        <begin position="8"/>
        <end position="187"/>
    </location>
</feature>
<dbReference type="AlphaFoldDB" id="A0A1L3GNP2"/>
<dbReference type="InterPro" id="IPR023472">
    <property type="entry name" value="Uncharacterised_MJ0810"/>
</dbReference>
<reference evidence="2 3" key="1">
    <citation type="journal article" date="2017" name="Genome Announc.">
        <title>Complete Genome Sequences of Two Acetylene-Fermenting Pelobacter acetylenicus Strains.</title>
        <authorList>
            <person name="Sutton J.M."/>
            <person name="Baesman S.M."/>
            <person name="Fierst J.L."/>
            <person name="Poret-Peterson A.T."/>
            <person name="Oremland R.S."/>
            <person name="Dunlap D.S."/>
            <person name="Akob D.M."/>
        </authorList>
    </citation>
    <scope>NUCLEOTIDE SEQUENCE [LARGE SCALE GENOMIC DNA]</scope>
    <source>
        <strain evidence="2 3">SFB93</strain>
    </source>
</reference>
<protein>
    <submittedName>
        <fullName evidence="2">AMMECR1 domain-containing protein</fullName>
    </submittedName>
</protein>